<dbReference type="Proteomes" id="UP000887458">
    <property type="component" value="Unassembled WGS sequence"/>
</dbReference>
<name>A0ABQ8JH91_DERPT</name>
<sequence>MLLSTLSKEKILSEFAIDEMPKGTLLKLYKWPLFCLCILMFYRPESQCHHFNSNNMDCAQ</sequence>
<reference evidence="1 2" key="1">
    <citation type="journal article" date="2018" name="J. Allergy Clin. Immunol.">
        <title>High-quality assembly of Dermatophagoides pteronyssinus genome and transcriptome reveals a wide range of novel allergens.</title>
        <authorList>
            <person name="Liu X.Y."/>
            <person name="Yang K.Y."/>
            <person name="Wang M.Q."/>
            <person name="Kwok J.S."/>
            <person name="Zeng X."/>
            <person name="Yang Z."/>
            <person name="Xiao X.J."/>
            <person name="Lau C.P."/>
            <person name="Li Y."/>
            <person name="Huang Z.M."/>
            <person name="Ba J.G."/>
            <person name="Yim A.K."/>
            <person name="Ouyang C.Y."/>
            <person name="Ngai S.M."/>
            <person name="Chan T.F."/>
            <person name="Leung E.L."/>
            <person name="Liu L."/>
            <person name="Liu Z.G."/>
            <person name="Tsui S.K."/>
        </authorList>
    </citation>
    <scope>NUCLEOTIDE SEQUENCE [LARGE SCALE GENOMIC DNA]</scope>
    <source>
        <strain evidence="1">Derp</strain>
    </source>
</reference>
<evidence type="ECO:0000313" key="2">
    <source>
        <dbReference type="Proteomes" id="UP000887458"/>
    </source>
</evidence>
<evidence type="ECO:0000313" key="1">
    <source>
        <dbReference type="EMBL" id="KAH9421985.1"/>
    </source>
</evidence>
<organism evidence="1 2">
    <name type="scientific">Dermatophagoides pteronyssinus</name>
    <name type="common">European house dust mite</name>
    <dbReference type="NCBI Taxonomy" id="6956"/>
    <lineage>
        <taxon>Eukaryota</taxon>
        <taxon>Metazoa</taxon>
        <taxon>Ecdysozoa</taxon>
        <taxon>Arthropoda</taxon>
        <taxon>Chelicerata</taxon>
        <taxon>Arachnida</taxon>
        <taxon>Acari</taxon>
        <taxon>Acariformes</taxon>
        <taxon>Sarcoptiformes</taxon>
        <taxon>Astigmata</taxon>
        <taxon>Psoroptidia</taxon>
        <taxon>Analgoidea</taxon>
        <taxon>Pyroglyphidae</taxon>
        <taxon>Dermatophagoidinae</taxon>
        <taxon>Dermatophagoides</taxon>
    </lineage>
</organism>
<proteinExistence type="predicted"/>
<gene>
    <name evidence="1" type="ORF">DERP_002275</name>
</gene>
<keyword evidence="2" id="KW-1185">Reference proteome</keyword>
<dbReference type="EMBL" id="NJHN03000037">
    <property type="protein sequence ID" value="KAH9421985.1"/>
    <property type="molecule type" value="Genomic_DNA"/>
</dbReference>
<comment type="caution">
    <text evidence="1">The sequence shown here is derived from an EMBL/GenBank/DDBJ whole genome shotgun (WGS) entry which is preliminary data.</text>
</comment>
<reference evidence="1 2" key="2">
    <citation type="journal article" date="2022" name="Mol. Biol. Evol.">
        <title>Comparative Genomics Reveals Insights into the Divergent Evolution of Astigmatic Mites and Household Pest Adaptations.</title>
        <authorList>
            <person name="Xiong Q."/>
            <person name="Wan A.T."/>
            <person name="Liu X."/>
            <person name="Fung C.S."/>
            <person name="Xiao X."/>
            <person name="Malainual N."/>
            <person name="Hou J."/>
            <person name="Wang L."/>
            <person name="Wang M."/>
            <person name="Yang K.Y."/>
            <person name="Cui Y."/>
            <person name="Leung E.L."/>
            <person name="Nong W."/>
            <person name="Shin S.K."/>
            <person name="Au S.W."/>
            <person name="Jeong K.Y."/>
            <person name="Chew F.T."/>
            <person name="Hui J.H."/>
            <person name="Leung T.F."/>
            <person name="Tungtrongchitr A."/>
            <person name="Zhong N."/>
            <person name="Liu Z."/>
            <person name="Tsui S.K."/>
        </authorList>
    </citation>
    <scope>NUCLEOTIDE SEQUENCE [LARGE SCALE GENOMIC DNA]</scope>
    <source>
        <strain evidence="1">Derp</strain>
    </source>
</reference>
<protein>
    <submittedName>
        <fullName evidence="1">Uncharacterized protein</fullName>
    </submittedName>
</protein>
<accession>A0ABQ8JH91</accession>